<evidence type="ECO:0000313" key="2">
    <source>
        <dbReference type="Proteomes" id="UP001189429"/>
    </source>
</evidence>
<evidence type="ECO:0000313" key="1">
    <source>
        <dbReference type="EMBL" id="CAK0882806.1"/>
    </source>
</evidence>
<dbReference type="Gene3D" id="2.60.120.620">
    <property type="entry name" value="q2cbj1_9rhob like domain"/>
    <property type="match status" value="1"/>
</dbReference>
<dbReference type="Pfam" id="PF05721">
    <property type="entry name" value="PhyH"/>
    <property type="match status" value="1"/>
</dbReference>
<name>A0ABN9W9A9_9DINO</name>
<proteinExistence type="predicted"/>
<sequence length="267" mass="28391">ARPRGRRSSDCGRLRARYRRDGFALASQLVSPEALREAWEHGAVEAVAAGRFGGAPGAPAAELLRTESLPPGLREASDVNLIHNGFLLAGVRHLWPLLTAAAGGARCLLGLAGADEHAGASTSWSGLRLSVHLRLAPKVGGLEHQHIFAHQDAVYWAHKFSSQEDLDAFANATVSAWVPLTDVGPRRGALAYERGSHHRGFLGFGRRQRTPGLPTRRLVQPALAALDEHIDGAAAGAATAGAPLAQVRRFREGAPRDGALLGWPHES</sequence>
<dbReference type="InterPro" id="IPR008775">
    <property type="entry name" value="Phytyl_CoA_dOase-like"/>
</dbReference>
<comment type="caution">
    <text evidence="1">The sequence shown here is derived from an EMBL/GenBank/DDBJ whole genome shotgun (WGS) entry which is preliminary data.</text>
</comment>
<organism evidence="1 2">
    <name type="scientific">Prorocentrum cordatum</name>
    <dbReference type="NCBI Taxonomy" id="2364126"/>
    <lineage>
        <taxon>Eukaryota</taxon>
        <taxon>Sar</taxon>
        <taxon>Alveolata</taxon>
        <taxon>Dinophyceae</taxon>
        <taxon>Prorocentrales</taxon>
        <taxon>Prorocentraceae</taxon>
        <taxon>Prorocentrum</taxon>
    </lineage>
</organism>
<reference evidence="1" key="1">
    <citation type="submission" date="2023-10" db="EMBL/GenBank/DDBJ databases">
        <authorList>
            <person name="Chen Y."/>
            <person name="Shah S."/>
            <person name="Dougan E. K."/>
            <person name="Thang M."/>
            <person name="Chan C."/>
        </authorList>
    </citation>
    <scope>NUCLEOTIDE SEQUENCE [LARGE SCALE GENOMIC DNA]</scope>
</reference>
<keyword evidence="2" id="KW-1185">Reference proteome</keyword>
<feature type="non-terminal residue" evidence="1">
    <location>
        <position position="1"/>
    </location>
</feature>
<dbReference type="SUPFAM" id="SSF51197">
    <property type="entry name" value="Clavaminate synthase-like"/>
    <property type="match status" value="1"/>
</dbReference>
<dbReference type="Proteomes" id="UP001189429">
    <property type="component" value="Unassembled WGS sequence"/>
</dbReference>
<gene>
    <name evidence="1" type="ORF">PCOR1329_LOCUS65221</name>
</gene>
<dbReference type="EMBL" id="CAUYUJ010018341">
    <property type="protein sequence ID" value="CAK0882806.1"/>
    <property type="molecule type" value="Genomic_DNA"/>
</dbReference>
<protein>
    <submittedName>
        <fullName evidence="1">Uncharacterized protein</fullName>
    </submittedName>
</protein>
<accession>A0ABN9W9A9</accession>